<dbReference type="AlphaFoldDB" id="A0A0C9YBD3"/>
<evidence type="ECO:0000313" key="2">
    <source>
        <dbReference type="Proteomes" id="UP000054477"/>
    </source>
</evidence>
<name>A0A0C9YBD3_9AGAR</name>
<accession>A0A0C9YBD3</accession>
<gene>
    <name evidence="1" type="ORF">K443DRAFT_128964</name>
</gene>
<dbReference type="HOGENOM" id="CLU_137496_0_0_1"/>
<dbReference type="Proteomes" id="UP000054477">
    <property type="component" value="Unassembled WGS sequence"/>
</dbReference>
<dbReference type="EMBL" id="KN838546">
    <property type="protein sequence ID" value="KIK07567.1"/>
    <property type="molecule type" value="Genomic_DNA"/>
</dbReference>
<dbReference type="OrthoDB" id="10375624at2759"/>
<keyword evidence="2" id="KW-1185">Reference proteome</keyword>
<evidence type="ECO:0000313" key="1">
    <source>
        <dbReference type="EMBL" id="KIK07567.1"/>
    </source>
</evidence>
<reference evidence="1 2" key="1">
    <citation type="submission" date="2014-04" db="EMBL/GenBank/DDBJ databases">
        <authorList>
            <consortium name="DOE Joint Genome Institute"/>
            <person name="Kuo A."/>
            <person name="Kohler A."/>
            <person name="Nagy L.G."/>
            <person name="Floudas D."/>
            <person name="Copeland A."/>
            <person name="Barry K.W."/>
            <person name="Cichocki N."/>
            <person name="Veneault-Fourrey C."/>
            <person name="LaButti K."/>
            <person name="Lindquist E.A."/>
            <person name="Lipzen A."/>
            <person name="Lundell T."/>
            <person name="Morin E."/>
            <person name="Murat C."/>
            <person name="Sun H."/>
            <person name="Tunlid A."/>
            <person name="Henrissat B."/>
            <person name="Grigoriev I.V."/>
            <person name="Hibbett D.S."/>
            <person name="Martin F."/>
            <person name="Nordberg H.P."/>
            <person name="Cantor M.N."/>
            <person name="Hua S.X."/>
        </authorList>
    </citation>
    <scope>NUCLEOTIDE SEQUENCE [LARGE SCALE GENOMIC DNA]</scope>
    <source>
        <strain evidence="1 2">LaAM-08-1</strain>
    </source>
</reference>
<sequence>MYLWYACAGESQNYNLLFKSQRGDAYLHRKSGVGKRCFNSKSIVDVVWDHDTFPSPVLDLLGAGVGKHVSQKRTEFLDAARILEASFVRGVNQIKNSVPRLIDSNPQRKEKKGGGEVDSLHDTEMCSISLG</sequence>
<protein>
    <submittedName>
        <fullName evidence="1">Uncharacterized protein</fullName>
    </submittedName>
</protein>
<organism evidence="1 2">
    <name type="scientific">Laccaria amethystina LaAM-08-1</name>
    <dbReference type="NCBI Taxonomy" id="1095629"/>
    <lineage>
        <taxon>Eukaryota</taxon>
        <taxon>Fungi</taxon>
        <taxon>Dikarya</taxon>
        <taxon>Basidiomycota</taxon>
        <taxon>Agaricomycotina</taxon>
        <taxon>Agaricomycetes</taxon>
        <taxon>Agaricomycetidae</taxon>
        <taxon>Agaricales</taxon>
        <taxon>Agaricineae</taxon>
        <taxon>Hydnangiaceae</taxon>
        <taxon>Laccaria</taxon>
    </lineage>
</organism>
<proteinExistence type="predicted"/>
<reference evidence="2" key="2">
    <citation type="submission" date="2015-01" db="EMBL/GenBank/DDBJ databases">
        <title>Evolutionary Origins and Diversification of the Mycorrhizal Mutualists.</title>
        <authorList>
            <consortium name="DOE Joint Genome Institute"/>
            <consortium name="Mycorrhizal Genomics Consortium"/>
            <person name="Kohler A."/>
            <person name="Kuo A."/>
            <person name="Nagy L.G."/>
            <person name="Floudas D."/>
            <person name="Copeland A."/>
            <person name="Barry K.W."/>
            <person name="Cichocki N."/>
            <person name="Veneault-Fourrey C."/>
            <person name="LaButti K."/>
            <person name="Lindquist E.A."/>
            <person name="Lipzen A."/>
            <person name="Lundell T."/>
            <person name="Morin E."/>
            <person name="Murat C."/>
            <person name="Riley R."/>
            <person name="Ohm R."/>
            <person name="Sun H."/>
            <person name="Tunlid A."/>
            <person name="Henrissat B."/>
            <person name="Grigoriev I.V."/>
            <person name="Hibbett D.S."/>
            <person name="Martin F."/>
        </authorList>
    </citation>
    <scope>NUCLEOTIDE SEQUENCE [LARGE SCALE GENOMIC DNA]</scope>
    <source>
        <strain evidence="2">LaAM-08-1</strain>
    </source>
</reference>